<evidence type="ECO:0000256" key="6">
    <source>
        <dbReference type="ARBA" id="ARBA00023180"/>
    </source>
</evidence>
<dbReference type="SMART" id="SM01360">
    <property type="entry name" value="A2M"/>
    <property type="match status" value="1"/>
</dbReference>
<dbReference type="STRING" id="303518.ENSPNYP00000028371"/>
<dbReference type="InterPro" id="IPR041555">
    <property type="entry name" value="MG3"/>
</dbReference>
<reference evidence="9" key="1">
    <citation type="submission" date="2023-09" db="UniProtKB">
        <authorList>
            <consortium name="Ensembl"/>
        </authorList>
    </citation>
    <scope>IDENTIFICATION</scope>
</reference>
<dbReference type="Gene3D" id="2.60.40.1940">
    <property type="match status" value="1"/>
</dbReference>
<dbReference type="Gene3D" id="2.60.120.1540">
    <property type="match status" value="1"/>
</dbReference>
<feature type="domain" description="Alpha-2-macroglobulin" evidence="8">
    <location>
        <begin position="500"/>
        <end position="589"/>
    </location>
</feature>
<evidence type="ECO:0000259" key="8">
    <source>
        <dbReference type="SMART" id="SM01360"/>
    </source>
</evidence>
<dbReference type="GeneTree" id="ENSGT00940000162996"/>
<dbReference type="InterPro" id="IPR014756">
    <property type="entry name" value="Ig_E-set"/>
</dbReference>
<dbReference type="InterPro" id="IPR050473">
    <property type="entry name" value="A2M/Complement_sys"/>
</dbReference>
<dbReference type="InterPro" id="IPR011626">
    <property type="entry name" value="Alpha-macroglobulin_TED"/>
</dbReference>
<dbReference type="SMART" id="SM01359">
    <property type="entry name" value="A2M_N_2"/>
    <property type="match status" value="1"/>
</dbReference>
<dbReference type="CDD" id="cd02897">
    <property type="entry name" value="A2M_2"/>
    <property type="match status" value="1"/>
</dbReference>
<dbReference type="Gene3D" id="2.20.130.20">
    <property type="match status" value="1"/>
</dbReference>
<dbReference type="FunFam" id="1.50.10.20:FF:000001">
    <property type="entry name" value="CD109 isoform 1"/>
    <property type="match status" value="1"/>
</dbReference>
<dbReference type="InterPro" id="IPR011625">
    <property type="entry name" value="A2M_N_BRD"/>
</dbReference>
<dbReference type="Pfam" id="PF17791">
    <property type="entry name" value="MG3"/>
    <property type="match status" value="1"/>
</dbReference>
<dbReference type="Pfam" id="PF07678">
    <property type="entry name" value="TED_complement"/>
    <property type="match status" value="1"/>
</dbReference>
<dbReference type="Ensembl" id="ENSPNYT00000029062.1">
    <property type="protein sequence ID" value="ENSPNYP00000028371.1"/>
    <property type="gene ID" value="ENSPNYG00000021330.1"/>
</dbReference>
<dbReference type="PROSITE" id="PS00477">
    <property type="entry name" value="ALPHA_2_MACROGLOBULIN"/>
    <property type="match status" value="1"/>
</dbReference>
<dbReference type="Pfam" id="PF07703">
    <property type="entry name" value="A2M_BRD"/>
    <property type="match status" value="1"/>
</dbReference>
<evidence type="ECO:0000256" key="1">
    <source>
        <dbReference type="ARBA" id="ARBA00010952"/>
    </source>
</evidence>
<dbReference type="InterPro" id="IPR001599">
    <property type="entry name" value="Macroglobln_a2"/>
</dbReference>
<dbReference type="PANTHER" id="PTHR11412:SF150">
    <property type="entry name" value="ALPHA-2-MACROGLOBULIN-RELATED"/>
    <property type="match status" value="1"/>
</dbReference>
<keyword evidence="3" id="KW-0732">Signal</keyword>
<dbReference type="InterPro" id="IPR008930">
    <property type="entry name" value="Terpenoid_cyclase/PrenylTrfase"/>
</dbReference>
<dbReference type="Pfam" id="PF00207">
    <property type="entry name" value="A2M"/>
    <property type="match status" value="1"/>
</dbReference>
<keyword evidence="2" id="KW-0646">Protease inhibitor</keyword>
<dbReference type="Gene3D" id="2.60.40.10">
    <property type="entry name" value="Immunoglobulins"/>
    <property type="match status" value="1"/>
</dbReference>
<keyword evidence="6" id="KW-0325">Glycoprotein</keyword>
<dbReference type="AlphaFoldDB" id="A0A3B4H4N4"/>
<name>A0A3B4H4N4_9CICH</name>
<dbReference type="Gene3D" id="2.60.40.1930">
    <property type="match status" value="1"/>
</dbReference>
<dbReference type="InterPro" id="IPR019742">
    <property type="entry name" value="MacrogloblnA2_CS"/>
</dbReference>
<dbReference type="Gene3D" id="6.20.50.160">
    <property type="match status" value="1"/>
</dbReference>
<dbReference type="PANTHER" id="PTHR11412">
    <property type="entry name" value="MACROGLOBULIN / COMPLEMENT"/>
    <property type="match status" value="1"/>
</dbReference>
<evidence type="ECO:0008006" key="10">
    <source>
        <dbReference type="Google" id="ProtNLM"/>
    </source>
</evidence>
<evidence type="ECO:0000313" key="9">
    <source>
        <dbReference type="Ensembl" id="ENSPNYP00000028371.1"/>
    </source>
</evidence>
<feature type="domain" description="Alpha-2-macroglobulin bait region" evidence="7">
    <location>
        <begin position="246"/>
        <end position="387"/>
    </location>
</feature>
<sequence>NENANFDILSPVLPKFDITVNVSEEVSIGQEEVDIKSCAKYTFGQPVPGSITVTMCRLLERSISSAKKHKTEAPCHTETKRADGTGCAAVTFKMSTFTKINKKFLKDKLNVIAKMEEEGTGKISFVLGKASFVDVPKIWEPGSNVEGKVSSNLFYYNDTPISKAPVYLFVGERWSERLLKNLTTDSNGVAEFSFSTDNFHEDIKLHAALTPTLYFQSHRTPFYDLGFHTVYTSQPPSQDEKTFSLLKLKMKDKPLSCDAEEDISIQYTIVRETAVYMDVVYLVSYCLSQLFLVCLFVSVNEGEVSFKLRISTDMAPVVQIVAYAVLSSTNVIAHSADFSTEKCFSHKVSLEFTPSSTVPGEKTNMEVTALPHSLCGLSAIDKSVLIKEPENILDADKIFNLLPVMKASYFPYRLREPRKCLKVRTRRYSSPKGDNEAYIRVGLKVATNLLLEIPSCLSFMGREYEFIFYSFFFFLFFYDSKLQAGSKGPMKTVRAFFPETWIWDLVEVGESGSKDVSLTVPDTITTWETEAFCLSSQGFGLAPRQEVEVFQPFFLELTMPYSIIRGEHFELKATVFSYLTSCIMVTVFSTPSSDYTLTPLSGEQYTSCLCAKERKTVSWTMIPTVLVNASSLFMPSHVSCDNEVVRVPERGRIDVVTKSFIVKAEGTEMTKTSNWLLCPKGDTLTEETEIQLPENVIEGSARTFVSVLGDILGRALKNLDGLLRMPYGCGEQNMALLAPNIYILQYLKGTQQLTPAIMEKAANFLTSGYQRQLNYKSDEGAYTTFGRGPGNTWLTAFVMRSFAKAQSFVYIDPKIIQESKTWLENKQQTNGCFKKSGELFNNRMKGGVSDEVTLSAYITAAFLEMNMSQHDPVVNNSLACLRESINDLSNTYTTALLAYVFTLAGDTETRTHLLQHLDTVAVREGFLYWSQTAAETSASLSVEISSYVLLAKLSASTTADDLGYASGIIRWLTGQQNYYGGFSSTQDTVVALQALALYSTLVFSPEGSSTVTVQSDSSQLTFDVNPGNKLLYREETMQGVSGRYSLEVKGTACVSVQVSDSILLVAFSKYRSIMKKCDFTQKSTFAYPSVYLLKLSKFRMQWLPTKEMISNIPFPPMHFFSCCCCRCSSSWISLRPDDMYNISRKV</sequence>
<evidence type="ECO:0000256" key="2">
    <source>
        <dbReference type="ARBA" id="ARBA00022690"/>
    </source>
</evidence>
<dbReference type="GO" id="GO:0004867">
    <property type="term" value="F:serine-type endopeptidase inhibitor activity"/>
    <property type="evidence" value="ECO:0007669"/>
    <property type="project" value="UniProtKB-KW"/>
</dbReference>
<accession>A0A3B4H4N4</accession>
<evidence type="ECO:0000256" key="5">
    <source>
        <dbReference type="ARBA" id="ARBA00023157"/>
    </source>
</evidence>
<keyword evidence="5" id="KW-1015">Disulfide bond</keyword>
<dbReference type="InterPro" id="IPR041813">
    <property type="entry name" value="A2M_TED"/>
</dbReference>
<dbReference type="InterPro" id="IPR013783">
    <property type="entry name" value="Ig-like_fold"/>
</dbReference>
<proteinExistence type="inferred from homology"/>
<organism evidence="9">
    <name type="scientific">Pundamilia nyererei</name>
    <dbReference type="NCBI Taxonomy" id="303518"/>
    <lineage>
        <taxon>Eukaryota</taxon>
        <taxon>Metazoa</taxon>
        <taxon>Chordata</taxon>
        <taxon>Craniata</taxon>
        <taxon>Vertebrata</taxon>
        <taxon>Euteleostomi</taxon>
        <taxon>Actinopterygii</taxon>
        <taxon>Neopterygii</taxon>
        <taxon>Teleostei</taxon>
        <taxon>Neoteleostei</taxon>
        <taxon>Acanthomorphata</taxon>
        <taxon>Ovalentaria</taxon>
        <taxon>Cichlomorphae</taxon>
        <taxon>Cichliformes</taxon>
        <taxon>Cichlidae</taxon>
        <taxon>African cichlids</taxon>
        <taxon>Pseudocrenilabrinae</taxon>
        <taxon>Haplochromini</taxon>
        <taxon>Pundamilia</taxon>
    </lineage>
</organism>
<dbReference type="SMART" id="SM01419">
    <property type="entry name" value="Thiol-ester_cl"/>
    <property type="match status" value="1"/>
</dbReference>
<keyword evidence="4" id="KW-0722">Serine protease inhibitor</keyword>
<evidence type="ECO:0000256" key="4">
    <source>
        <dbReference type="ARBA" id="ARBA00022900"/>
    </source>
</evidence>
<dbReference type="GO" id="GO:0005615">
    <property type="term" value="C:extracellular space"/>
    <property type="evidence" value="ECO:0007669"/>
    <property type="project" value="InterPro"/>
</dbReference>
<dbReference type="GO" id="GO:0007399">
    <property type="term" value="P:nervous system development"/>
    <property type="evidence" value="ECO:0007669"/>
    <property type="project" value="UniProtKB-ARBA"/>
</dbReference>
<dbReference type="SUPFAM" id="SSF48239">
    <property type="entry name" value="Terpenoid cyclases/Protein prenyltransferases"/>
    <property type="match status" value="1"/>
</dbReference>
<comment type="similarity">
    <text evidence="1">Belongs to the protease inhibitor I39 (alpha-2-macroglobulin) family.</text>
</comment>
<dbReference type="Gene3D" id="1.50.10.20">
    <property type="match status" value="1"/>
</dbReference>
<protein>
    <recommendedName>
        <fullName evidence="10">Alpha-2-macroglobulin domain-containing protein</fullName>
    </recommendedName>
</protein>
<dbReference type="SUPFAM" id="SSF81296">
    <property type="entry name" value="E set domains"/>
    <property type="match status" value="1"/>
</dbReference>
<dbReference type="InterPro" id="IPR047565">
    <property type="entry name" value="Alpha-macroglob_thiol-ester_cl"/>
</dbReference>
<evidence type="ECO:0000256" key="3">
    <source>
        <dbReference type="ARBA" id="ARBA00022729"/>
    </source>
</evidence>
<evidence type="ECO:0000259" key="7">
    <source>
        <dbReference type="SMART" id="SM01359"/>
    </source>
</evidence>